<evidence type="ECO:0000256" key="2">
    <source>
        <dbReference type="ARBA" id="ARBA00022679"/>
    </source>
</evidence>
<comment type="caution">
    <text evidence="7">The sequence shown here is derived from an EMBL/GenBank/DDBJ whole genome shotgun (WGS) entry which is preliminary data.</text>
</comment>
<keyword evidence="5" id="KW-0472">Membrane</keyword>
<dbReference type="AlphaFoldDB" id="A0A8S1SST2"/>
<evidence type="ECO:0000256" key="5">
    <source>
        <dbReference type="SAM" id="Phobius"/>
    </source>
</evidence>
<keyword evidence="4" id="KW-0012">Acyltransferase</keyword>
<name>A0A8S1SST2_9CILI</name>
<keyword evidence="3" id="KW-0378">Hydrolase</keyword>
<keyword evidence="5" id="KW-0812">Transmembrane</keyword>
<dbReference type="GO" id="GO:0016746">
    <property type="term" value="F:acyltransferase activity"/>
    <property type="evidence" value="ECO:0007669"/>
    <property type="project" value="UniProtKB-KW"/>
</dbReference>
<reference evidence="7" key="1">
    <citation type="submission" date="2021-01" db="EMBL/GenBank/DDBJ databases">
        <authorList>
            <consortium name="Genoscope - CEA"/>
            <person name="William W."/>
        </authorList>
    </citation>
    <scope>NUCLEOTIDE SEQUENCE</scope>
</reference>
<evidence type="ECO:0000259" key="6">
    <source>
        <dbReference type="PROSITE" id="PS50600"/>
    </source>
</evidence>
<evidence type="ECO:0000313" key="8">
    <source>
        <dbReference type="Proteomes" id="UP000689195"/>
    </source>
</evidence>
<keyword evidence="2" id="KW-0808">Transferase</keyword>
<gene>
    <name evidence="7" type="ORF">PPENT_87.1.T0100189</name>
</gene>
<keyword evidence="1" id="KW-0645">Protease</keyword>
<sequence>MDTDIDYFYQIETINIDQKKMDMLFQVFEQIYGQEFGYLRNSGKGIKIIFIEYFRRILIKKFEGYKLNYKKQKQLILLQNGDILQIQQLKDNLIINKQDYTLLITTFLLIIKIIIRIIIKNGYTNIYSQDQLIYQGMMQYGLFNGEGRIINKQNLIIYKGNFVQNKKHGYGTILYNQQYFNGQFNDDMMFGPFQIFDEQNGITYYFYNDKSVDQQEFFKQCTYTITSEQGVQTISRFIPNKEVSQSICSYREFNIQIQAYKALNPGIWLFENSLDYFLDYFKNYYSIIKKVSNLQTVIFNTNESSNFISCDYNNQFYHNEKFYQELNQNIKDKRRKVFVMNCERSHYLIMIEDNKQLYVCDSLYCQKKNLEAAYYNLLKLEDKRCIVLNCTQQKNGYDCGIFALFYAIQFMKYDNLNMVELEKKLQFRDPAQFRWELKQFVKYNHDYILTNF</sequence>
<proteinExistence type="predicted"/>
<dbReference type="Pfam" id="PF03421">
    <property type="entry name" value="Acetyltransf_14"/>
    <property type="match status" value="1"/>
</dbReference>
<dbReference type="GO" id="GO:0006508">
    <property type="term" value="P:proteolysis"/>
    <property type="evidence" value="ECO:0007669"/>
    <property type="project" value="UniProtKB-KW"/>
</dbReference>
<dbReference type="EMBL" id="CAJJDO010000010">
    <property type="protein sequence ID" value="CAD8141554.1"/>
    <property type="molecule type" value="Genomic_DNA"/>
</dbReference>
<protein>
    <recommendedName>
        <fullName evidence="6">Ubiquitin-like protease family profile domain-containing protein</fullName>
    </recommendedName>
</protein>
<dbReference type="Proteomes" id="UP000689195">
    <property type="component" value="Unassembled WGS sequence"/>
</dbReference>
<accession>A0A8S1SST2</accession>
<dbReference type="GO" id="GO:0008234">
    <property type="term" value="F:cysteine-type peptidase activity"/>
    <property type="evidence" value="ECO:0007669"/>
    <property type="project" value="InterPro"/>
</dbReference>
<keyword evidence="8" id="KW-1185">Reference proteome</keyword>
<feature type="transmembrane region" description="Helical" evidence="5">
    <location>
        <begin position="100"/>
        <end position="119"/>
    </location>
</feature>
<organism evidence="7 8">
    <name type="scientific">Paramecium pentaurelia</name>
    <dbReference type="NCBI Taxonomy" id="43138"/>
    <lineage>
        <taxon>Eukaryota</taxon>
        <taxon>Sar</taxon>
        <taxon>Alveolata</taxon>
        <taxon>Ciliophora</taxon>
        <taxon>Intramacronucleata</taxon>
        <taxon>Oligohymenophorea</taxon>
        <taxon>Peniculida</taxon>
        <taxon>Parameciidae</taxon>
        <taxon>Paramecium</taxon>
    </lineage>
</organism>
<dbReference type="InterPro" id="IPR005083">
    <property type="entry name" value="YopJ-like"/>
</dbReference>
<keyword evidence="5" id="KW-1133">Transmembrane helix</keyword>
<dbReference type="PROSITE" id="PS50600">
    <property type="entry name" value="ULP_PROTEASE"/>
    <property type="match status" value="1"/>
</dbReference>
<evidence type="ECO:0000313" key="7">
    <source>
        <dbReference type="EMBL" id="CAD8141554.1"/>
    </source>
</evidence>
<evidence type="ECO:0000256" key="1">
    <source>
        <dbReference type="ARBA" id="ARBA00022670"/>
    </source>
</evidence>
<feature type="domain" description="Ubiquitin-like protease family profile" evidence="6">
    <location>
        <begin position="253"/>
        <end position="410"/>
    </location>
</feature>
<dbReference type="InterPro" id="IPR003653">
    <property type="entry name" value="Peptidase_C48_C"/>
</dbReference>
<evidence type="ECO:0000256" key="3">
    <source>
        <dbReference type="ARBA" id="ARBA00022801"/>
    </source>
</evidence>
<dbReference type="OrthoDB" id="5065855at2759"/>
<evidence type="ECO:0000256" key="4">
    <source>
        <dbReference type="ARBA" id="ARBA00023315"/>
    </source>
</evidence>